<keyword evidence="3" id="KW-1185">Reference proteome</keyword>
<dbReference type="CDD" id="cd06222">
    <property type="entry name" value="RNase_H_like"/>
    <property type="match status" value="1"/>
</dbReference>
<dbReference type="SUPFAM" id="SSF56672">
    <property type="entry name" value="DNA/RNA polymerases"/>
    <property type="match status" value="1"/>
</dbReference>
<dbReference type="InterPro" id="IPR044730">
    <property type="entry name" value="RNase_H-like_dom_plant"/>
</dbReference>
<dbReference type="EMBL" id="VEPZ02001421">
    <property type="protein sequence ID" value="KAE8674092.1"/>
    <property type="molecule type" value="Genomic_DNA"/>
</dbReference>
<evidence type="ECO:0000313" key="3">
    <source>
        <dbReference type="Proteomes" id="UP000436088"/>
    </source>
</evidence>
<proteinExistence type="predicted"/>
<protein>
    <recommendedName>
        <fullName evidence="1">Reverse transcriptase domain-containing protein</fullName>
    </recommendedName>
</protein>
<feature type="domain" description="Reverse transcriptase" evidence="1">
    <location>
        <begin position="144"/>
        <end position="387"/>
    </location>
</feature>
<evidence type="ECO:0000313" key="2">
    <source>
        <dbReference type="EMBL" id="KAE8674092.1"/>
    </source>
</evidence>
<dbReference type="GO" id="GO:0004523">
    <property type="term" value="F:RNA-DNA hybrid ribonuclease activity"/>
    <property type="evidence" value="ECO:0007669"/>
    <property type="project" value="InterPro"/>
</dbReference>
<dbReference type="Proteomes" id="UP000436088">
    <property type="component" value="Unassembled WGS sequence"/>
</dbReference>
<dbReference type="GO" id="GO:0003676">
    <property type="term" value="F:nucleic acid binding"/>
    <property type="evidence" value="ECO:0007669"/>
    <property type="project" value="InterPro"/>
</dbReference>
<dbReference type="InterPro" id="IPR043502">
    <property type="entry name" value="DNA/RNA_pol_sf"/>
</dbReference>
<dbReference type="CDD" id="cd01650">
    <property type="entry name" value="RT_nLTR_like"/>
    <property type="match status" value="1"/>
</dbReference>
<dbReference type="PANTHER" id="PTHR46890:SF48">
    <property type="entry name" value="RNA-DIRECTED DNA POLYMERASE"/>
    <property type="match status" value="1"/>
</dbReference>
<accession>A0A6A2XF86</accession>
<gene>
    <name evidence="2" type="ORF">F3Y22_tig00111769pilonHSYRG00381</name>
</gene>
<dbReference type="AlphaFoldDB" id="A0A6A2XF86"/>
<dbReference type="PANTHER" id="PTHR46890">
    <property type="entry name" value="NON-LTR RETROLELEMENT REVERSE TRANSCRIPTASE-LIKE PROTEIN-RELATED"/>
    <property type="match status" value="1"/>
</dbReference>
<reference evidence="2" key="1">
    <citation type="submission" date="2019-09" db="EMBL/GenBank/DDBJ databases">
        <title>Draft genome information of white flower Hibiscus syriacus.</title>
        <authorList>
            <person name="Kim Y.-M."/>
        </authorList>
    </citation>
    <scope>NUCLEOTIDE SEQUENCE [LARGE SCALE GENOMIC DNA]</scope>
    <source>
        <strain evidence="2">YM2019G1</strain>
    </source>
</reference>
<dbReference type="InterPro" id="IPR036397">
    <property type="entry name" value="RNaseH_sf"/>
</dbReference>
<sequence length="640" mass="73133">MRSDHGPLFFCVGSSSKTSSVTQFRYFSGWLKHDDFSRMVEDNWVNGESLFDSISAFTNAAYTWNKELLDQEETLWKQYSITDWITQGDRNTNYLHMKALHRKQRNKIFALKLSYGDCCRYPVELQAEAVRFFQNIYACDDQALVSVCKMVKKVLNRTVLVLIPKSDAPETFVDFRPISLCTVMYKLITNIIVRRLKHVMPFLIMSNQKSFISGRSITENIVINQEIVHSMHHNKTKQGWIAIKVDLEKAFDRLQWYFIRDSLIEIGLPSNLIRTIMHCITSISMQFQWNVENTPIFHPESGVHQGDPLSSYLFVLAMERLGPYLEHANIIERILSQFCHFSGHKVNKHKTHIYLSPNTSVAWRAAIQSCLGFQEVDSMGKYLGIPVLHNRMKVADFDFIFDKFRAKLNGWVARTLSMAGPAPKAEVQVDNGVSISFWHDVWVPRLAPLRDYERANVVMDFLDDHGTWDIGALSQHVVPPSIGANCFNADLQQWILQNINSQQPLCDGEPSWSFFFIALIWQMWKQRNDYVFNCAALHADSAIHRSHCWPLSIGDVIRNSNGDWITGFAKNVGSTSILQTELWGIYEGLLVSWSLGIPRLLVQSDCSQAVNLVNGEGASDCSIPLDGQARPGSSFWSVLL</sequence>
<dbReference type="InterPro" id="IPR000477">
    <property type="entry name" value="RT_dom"/>
</dbReference>
<dbReference type="Pfam" id="PF00078">
    <property type="entry name" value="RVT_1"/>
    <property type="match status" value="1"/>
</dbReference>
<name>A0A6A2XF86_HIBSY</name>
<dbReference type="InterPro" id="IPR052343">
    <property type="entry name" value="Retrotransposon-Effector_Assoc"/>
</dbReference>
<evidence type="ECO:0000259" key="1">
    <source>
        <dbReference type="PROSITE" id="PS50878"/>
    </source>
</evidence>
<comment type="caution">
    <text evidence="2">The sequence shown here is derived from an EMBL/GenBank/DDBJ whole genome shotgun (WGS) entry which is preliminary data.</text>
</comment>
<organism evidence="2 3">
    <name type="scientific">Hibiscus syriacus</name>
    <name type="common">Rose of Sharon</name>
    <dbReference type="NCBI Taxonomy" id="106335"/>
    <lineage>
        <taxon>Eukaryota</taxon>
        <taxon>Viridiplantae</taxon>
        <taxon>Streptophyta</taxon>
        <taxon>Embryophyta</taxon>
        <taxon>Tracheophyta</taxon>
        <taxon>Spermatophyta</taxon>
        <taxon>Magnoliopsida</taxon>
        <taxon>eudicotyledons</taxon>
        <taxon>Gunneridae</taxon>
        <taxon>Pentapetalae</taxon>
        <taxon>rosids</taxon>
        <taxon>malvids</taxon>
        <taxon>Malvales</taxon>
        <taxon>Malvaceae</taxon>
        <taxon>Malvoideae</taxon>
        <taxon>Hibiscus</taxon>
    </lineage>
</organism>
<dbReference type="InterPro" id="IPR002156">
    <property type="entry name" value="RNaseH_domain"/>
</dbReference>
<dbReference type="Pfam" id="PF13456">
    <property type="entry name" value="RVT_3"/>
    <property type="match status" value="1"/>
</dbReference>
<dbReference type="PROSITE" id="PS50878">
    <property type="entry name" value="RT_POL"/>
    <property type="match status" value="1"/>
</dbReference>
<dbReference type="Gene3D" id="3.30.420.10">
    <property type="entry name" value="Ribonuclease H-like superfamily/Ribonuclease H"/>
    <property type="match status" value="1"/>
</dbReference>